<dbReference type="OrthoDB" id="344130at2759"/>
<sequence length="835" mass="95290">MPNNTDGLNGRSTCLLWDDERQAKLSLTPSTSSPASIHDFGSPYFSKSQIDPILTSSCYRRSKRKLQLDGNSILSDELNCKLNTNDENDTNIWLPNFKYNIEYQNSDINKSTNSADEIYKNGNNEENQVFETKDNICIEPNEVCINLQSSLQNNDNDIVLQPQNSIKNLTDIIQISSKPLVTNNNISKQTYQLHTVSKDSKSEENLIVNNSSTNILLKGNIKPINDLDVTRFMDNDYLELLKTNLMLEFTKSRTCYLKLVPSVIEIFRIVRDAPSRCPIPVVQSIDDLGKEQNISKFESYFTNCISKQNSGFLAFCTERRALKSGGGGKYYFFDKKLQLNGCHKVDVLNHYKQKNISGPVFMKVLLFMFVVDPPYHLDPRARSSNPQRLMDFYYQLKSMNRLCALKRLLKVWCMEMCPEEYLDAGYPPGSLLWVSTLDIESHIKKWRYRGRKSQPTTSIRTINQKNIRLLPKIASNIEKLKQQTNSQQDIRQEKNSWSNKDDNHKDISTEKLDPTNSDTDINDSSPCTPTVKVYGPNYEAEVDLSKQQDGTLNNRKISITNQYKKNVLNNTHQCTNLIPLNSVNCTQIRHYEEINTSTEREIQTPNIASSSYDNVIWTLIRNIPVNCLNKLYQSWISGEIPGLSKLKSHCSLRFSNILSNSESQISENSQSSSYINNVEQDVTDIIAPILYLDHRLVFSSIQHHLLVNPNELPIWIKLLESYSNNLQENLEFEHKSLDVMLNSYSCSFSMSFSCSSPIRSGNSENSQGSIERSQLSGDINETSPIFSLVSTNQYQSFVEIPDIATSLSEHILDDTSATLKSCNDINEPIDLYFAY</sequence>
<dbReference type="EMBL" id="DS989729">
    <property type="protein sequence ID" value="EEA06226.1"/>
    <property type="molecule type" value="Genomic_DNA"/>
</dbReference>
<feature type="region of interest" description="Disordered" evidence="1">
    <location>
        <begin position="481"/>
        <end position="530"/>
    </location>
</feature>
<keyword evidence="3" id="KW-1185">Reference proteome</keyword>
<organism evidence="2 3">
    <name type="scientific">Cryptosporidium muris (strain RN66)</name>
    <dbReference type="NCBI Taxonomy" id="441375"/>
    <lineage>
        <taxon>Eukaryota</taxon>
        <taxon>Sar</taxon>
        <taxon>Alveolata</taxon>
        <taxon>Apicomplexa</taxon>
        <taxon>Conoidasida</taxon>
        <taxon>Coccidia</taxon>
        <taxon>Eucoccidiorida</taxon>
        <taxon>Eimeriorina</taxon>
        <taxon>Cryptosporidiidae</taxon>
        <taxon>Cryptosporidium</taxon>
    </lineage>
</organism>
<evidence type="ECO:0000313" key="2">
    <source>
        <dbReference type="EMBL" id="EEA06226.1"/>
    </source>
</evidence>
<dbReference type="RefSeq" id="XP_002140575.1">
    <property type="nucleotide sequence ID" value="XM_002140539.1"/>
</dbReference>
<name>B6ADD5_CRYMR</name>
<feature type="compositionally biased region" description="Basic and acidic residues" evidence="1">
    <location>
        <begin position="490"/>
        <end position="513"/>
    </location>
</feature>
<protein>
    <submittedName>
        <fullName evidence="2">Uncharacterized protein</fullName>
    </submittedName>
</protein>
<accession>B6ADD5</accession>
<proteinExistence type="predicted"/>
<dbReference type="eggNOG" id="ENOG502SVT7">
    <property type="taxonomic scope" value="Eukaryota"/>
</dbReference>
<dbReference type="AlphaFoldDB" id="B6ADD5"/>
<gene>
    <name evidence="2" type="ORF">CMU_007150</name>
</gene>
<dbReference type="GeneID" id="6995819"/>
<dbReference type="OMA" id="VIEIFRI"/>
<dbReference type="VEuPathDB" id="CryptoDB:CMU_007150"/>
<feature type="compositionally biased region" description="Polar residues" evidence="1">
    <location>
        <begin position="514"/>
        <end position="528"/>
    </location>
</feature>
<reference evidence="2" key="1">
    <citation type="submission" date="2008-06" db="EMBL/GenBank/DDBJ databases">
        <authorList>
            <person name="Lorenzi H."/>
            <person name="Inman J."/>
            <person name="Miller J."/>
            <person name="Schobel S."/>
            <person name="Amedeo P."/>
            <person name="Caler E.V."/>
            <person name="da Silva J."/>
        </authorList>
    </citation>
    <scope>NUCLEOTIDE SEQUENCE [LARGE SCALE GENOMIC DNA]</scope>
    <source>
        <strain evidence="2">RN66</strain>
    </source>
</reference>
<dbReference type="Proteomes" id="UP000001460">
    <property type="component" value="Unassembled WGS sequence"/>
</dbReference>
<evidence type="ECO:0000256" key="1">
    <source>
        <dbReference type="SAM" id="MobiDB-lite"/>
    </source>
</evidence>
<evidence type="ECO:0000313" key="3">
    <source>
        <dbReference type="Proteomes" id="UP000001460"/>
    </source>
</evidence>